<protein>
    <submittedName>
        <fullName evidence="2">Uncharacterized protein LOC118762690</fullName>
    </submittedName>
</protein>
<evidence type="ECO:0000313" key="2">
    <source>
        <dbReference type="RefSeq" id="XP_036357561.1"/>
    </source>
</evidence>
<keyword evidence="1" id="KW-1185">Reference proteome</keyword>
<evidence type="ECO:0000313" key="1">
    <source>
        <dbReference type="Proteomes" id="UP000515154"/>
    </source>
</evidence>
<dbReference type="RefSeq" id="XP_036357561.1">
    <property type="nucleotide sequence ID" value="XM_036501668.1"/>
</dbReference>
<organism evidence="1 2">
    <name type="scientific">Octopus sinensis</name>
    <name type="common">East Asian common octopus</name>
    <dbReference type="NCBI Taxonomy" id="2607531"/>
    <lineage>
        <taxon>Eukaryota</taxon>
        <taxon>Metazoa</taxon>
        <taxon>Spiralia</taxon>
        <taxon>Lophotrochozoa</taxon>
        <taxon>Mollusca</taxon>
        <taxon>Cephalopoda</taxon>
        <taxon>Coleoidea</taxon>
        <taxon>Octopodiformes</taxon>
        <taxon>Octopoda</taxon>
        <taxon>Incirrata</taxon>
        <taxon>Octopodidae</taxon>
        <taxon>Octopus</taxon>
    </lineage>
</organism>
<dbReference type="InterPro" id="IPR036397">
    <property type="entry name" value="RNaseH_sf"/>
</dbReference>
<dbReference type="AlphaFoldDB" id="A0A7E6EPH6"/>
<reference evidence="2" key="1">
    <citation type="submission" date="2025-08" db="UniProtKB">
        <authorList>
            <consortium name="RefSeq"/>
        </authorList>
    </citation>
    <scope>IDENTIFICATION</scope>
</reference>
<proteinExistence type="predicted"/>
<dbReference type="KEGG" id="osn:118762690"/>
<dbReference type="GO" id="GO:0003676">
    <property type="term" value="F:nucleic acid binding"/>
    <property type="evidence" value="ECO:0007669"/>
    <property type="project" value="InterPro"/>
</dbReference>
<gene>
    <name evidence="2" type="primary">LOC118762690</name>
</gene>
<name>A0A7E6EPH6_9MOLL</name>
<accession>A0A7E6EPH6</accession>
<dbReference type="Gene3D" id="3.30.420.10">
    <property type="entry name" value="Ribonuclease H-like superfamily/Ribonuclease H"/>
    <property type="match status" value="1"/>
</dbReference>
<sequence>MASMREPLKLPPHRSLRLQWAQNYMTLDLSCVLITKETRVILDETNGWANGWVYFRDERHQLLRRQQQGGGVILWAGIIGDRLVGPFRVPEEVKVIAAAFCNLLKEVLDLWLDDILLSLLRNLEFMHDNTPSHSTRTTQIFLGFYGIQCERLMV</sequence>
<dbReference type="Proteomes" id="UP000515154">
    <property type="component" value="Linkage group LG3"/>
</dbReference>